<keyword evidence="4" id="KW-1185">Reference proteome</keyword>
<evidence type="ECO:0000256" key="2">
    <source>
        <dbReference type="SAM" id="SignalP"/>
    </source>
</evidence>
<evidence type="ECO:0008006" key="5">
    <source>
        <dbReference type="Google" id="ProtNLM"/>
    </source>
</evidence>
<accession>A0A838ACV8</accession>
<dbReference type="Proteomes" id="UP000582974">
    <property type="component" value="Unassembled WGS sequence"/>
</dbReference>
<organism evidence="3 4">
    <name type="scientific">Haloechinothrix aidingensis</name>
    <dbReference type="NCBI Taxonomy" id="2752311"/>
    <lineage>
        <taxon>Bacteria</taxon>
        <taxon>Bacillati</taxon>
        <taxon>Actinomycetota</taxon>
        <taxon>Actinomycetes</taxon>
        <taxon>Pseudonocardiales</taxon>
        <taxon>Pseudonocardiaceae</taxon>
        <taxon>Haloechinothrix</taxon>
    </lineage>
</organism>
<dbReference type="AlphaFoldDB" id="A0A838ACV8"/>
<feature type="signal peptide" evidence="2">
    <location>
        <begin position="1"/>
        <end position="30"/>
    </location>
</feature>
<feature type="chain" id="PRO_5033028969" description="Lysyl oxidase" evidence="2">
    <location>
        <begin position="31"/>
        <end position="369"/>
    </location>
</feature>
<name>A0A838ACV8_9PSEU</name>
<evidence type="ECO:0000313" key="3">
    <source>
        <dbReference type="EMBL" id="MBA0127102.1"/>
    </source>
</evidence>
<proteinExistence type="predicted"/>
<dbReference type="RefSeq" id="WP_180893939.1">
    <property type="nucleotide sequence ID" value="NZ_JACCKD010000006.1"/>
</dbReference>
<keyword evidence="2" id="KW-0732">Signal</keyword>
<gene>
    <name evidence="3" type="ORF">H0B56_16250</name>
</gene>
<sequence length="369" mass="39124">MSKISRIFTSFVTGSVVVLASVTTPAVAGAGPGDSAPPDELVDQFGVEEIATSAEVTGQRSMFGGGTETTIRVGPITAEPHEDGEHGAADGHGTTRASDDGPHGPEERDHGTHTTVAAPVPTPCWVVSCYVTSMEPDLTYADGSSANYDTDIMLHHAVLFDRSRQDVTCGDEALGLAGQRIFASGNERTGGMLPDGYGVRLGPAPLTWSVIELMNFAPESQEVYFDLTIEHEPTLFNRDITPVTPVWLDAANCTFDSYHSVPEGESVTNWQWESTIAGTFHAAGGHVHDGGESLTLHNRSTGEEICPSHAGYGTDPAYLGHIESMSVCSDGDLGDVAEGDVLELESVYDSHYAQDDAMSIMIGYVEEAS</sequence>
<protein>
    <recommendedName>
        <fullName evidence="5">Lysyl oxidase</fullName>
    </recommendedName>
</protein>
<evidence type="ECO:0000313" key="4">
    <source>
        <dbReference type="Proteomes" id="UP000582974"/>
    </source>
</evidence>
<feature type="region of interest" description="Disordered" evidence="1">
    <location>
        <begin position="77"/>
        <end position="117"/>
    </location>
</feature>
<feature type="compositionally biased region" description="Basic and acidic residues" evidence="1">
    <location>
        <begin position="97"/>
        <end position="112"/>
    </location>
</feature>
<reference evidence="3 4" key="1">
    <citation type="submission" date="2020-07" db="EMBL/GenBank/DDBJ databases">
        <title>Genome of Haloechinothrix sp.</title>
        <authorList>
            <person name="Tang S.-K."/>
            <person name="Yang L."/>
            <person name="Zhu W.-Y."/>
        </authorList>
    </citation>
    <scope>NUCLEOTIDE SEQUENCE [LARGE SCALE GENOMIC DNA]</scope>
    <source>
        <strain evidence="3 4">YIM 98757</strain>
    </source>
</reference>
<comment type="caution">
    <text evidence="3">The sequence shown here is derived from an EMBL/GenBank/DDBJ whole genome shotgun (WGS) entry which is preliminary data.</text>
</comment>
<evidence type="ECO:0000256" key="1">
    <source>
        <dbReference type="SAM" id="MobiDB-lite"/>
    </source>
</evidence>
<feature type="compositionally biased region" description="Basic and acidic residues" evidence="1">
    <location>
        <begin position="79"/>
        <end position="89"/>
    </location>
</feature>
<dbReference type="EMBL" id="JACCKD010000006">
    <property type="protein sequence ID" value="MBA0127102.1"/>
    <property type="molecule type" value="Genomic_DNA"/>
</dbReference>